<proteinExistence type="predicted"/>
<keyword evidence="1" id="KW-0175">Coiled coil</keyword>
<comment type="caution">
    <text evidence="3">The sequence shown here is derived from an EMBL/GenBank/DDBJ whole genome shotgun (WGS) entry which is preliminary data.</text>
</comment>
<dbReference type="EMBL" id="JAULSU010000004">
    <property type="protein sequence ID" value="KAK0620815.1"/>
    <property type="molecule type" value="Genomic_DNA"/>
</dbReference>
<sequence>MRTDFKLENLVLSPLDTTDSIYVWAIGRESGQLGDGIPELMVLHRLANEIFGPHIAQAKQQATNTKLHYDQSRAWSERHTQLYNLVTFVGSHLEERVENQGENLLAGSFYDYDSLVRQMMPFANSPPSDLSSGPFPTTVRENGRFTYGPGTITYTKTVKFLCEECSPDLVDLLLQLLQALHTGKFANRDIWSLSEPDPRPEVRHHLAAIEQELESIGPAQRETAASLPQTSSEEGKEVADRISVLTKSQDEVNALLERLRDLSRHLNAKKETIGAVSQYTFKPFQNRTFFVTRGGLPGVGTMGVRDIRAGDKILWPNDMHHPLIARPSPKQPGSHQHYEVVGTAVVRGIMGGRLRLLGENMPPTQKFLIV</sequence>
<evidence type="ECO:0000313" key="3">
    <source>
        <dbReference type="EMBL" id="KAK0620815.1"/>
    </source>
</evidence>
<evidence type="ECO:0000256" key="1">
    <source>
        <dbReference type="SAM" id="Coils"/>
    </source>
</evidence>
<accession>A0AA39WSJ9</accession>
<feature type="coiled-coil region" evidence="1">
    <location>
        <begin position="245"/>
        <end position="272"/>
    </location>
</feature>
<reference evidence="3" key="1">
    <citation type="submission" date="2023-06" db="EMBL/GenBank/DDBJ databases">
        <title>Genome-scale phylogeny and comparative genomics of the fungal order Sordariales.</title>
        <authorList>
            <consortium name="Lawrence Berkeley National Laboratory"/>
            <person name="Hensen N."/>
            <person name="Bonometti L."/>
            <person name="Westerberg I."/>
            <person name="Brannstrom I.O."/>
            <person name="Guillou S."/>
            <person name="Cros-Aarteil S."/>
            <person name="Calhoun S."/>
            <person name="Haridas S."/>
            <person name="Kuo A."/>
            <person name="Mondo S."/>
            <person name="Pangilinan J."/>
            <person name="Riley R."/>
            <person name="Labutti K."/>
            <person name="Andreopoulos B."/>
            <person name="Lipzen A."/>
            <person name="Chen C."/>
            <person name="Yanf M."/>
            <person name="Daum C."/>
            <person name="Ng V."/>
            <person name="Clum A."/>
            <person name="Steindorff A."/>
            <person name="Ohm R."/>
            <person name="Martin F."/>
            <person name="Silar P."/>
            <person name="Natvig D."/>
            <person name="Lalanne C."/>
            <person name="Gautier V."/>
            <person name="Ament-Velasquez S.L."/>
            <person name="Kruys A."/>
            <person name="Hutchinson M.I."/>
            <person name="Powell A.J."/>
            <person name="Barry K."/>
            <person name="Miller A.N."/>
            <person name="Grigoriev I.V."/>
            <person name="Debuchy R."/>
            <person name="Gladieux P."/>
            <person name="Thoren M.H."/>
            <person name="Johannesson H."/>
        </authorList>
    </citation>
    <scope>NUCLEOTIDE SEQUENCE</scope>
    <source>
        <strain evidence="3">CBS 606.72</strain>
    </source>
</reference>
<gene>
    <name evidence="3" type="ORF">B0T14DRAFT_522189</name>
</gene>
<organism evidence="3 4">
    <name type="scientific">Immersiella caudata</name>
    <dbReference type="NCBI Taxonomy" id="314043"/>
    <lineage>
        <taxon>Eukaryota</taxon>
        <taxon>Fungi</taxon>
        <taxon>Dikarya</taxon>
        <taxon>Ascomycota</taxon>
        <taxon>Pezizomycotina</taxon>
        <taxon>Sordariomycetes</taxon>
        <taxon>Sordariomycetidae</taxon>
        <taxon>Sordariales</taxon>
        <taxon>Lasiosphaeriaceae</taxon>
        <taxon>Immersiella</taxon>
    </lineage>
</organism>
<feature type="region of interest" description="Disordered" evidence="2">
    <location>
        <begin position="217"/>
        <end position="237"/>
    </location>
</feature>
<dbReference type="Proteomes" id="UP001175000">
    <property type="component" value="Unassembled WGS sequence"/>
</dbReference>
<protein>
    <submittedName>
        <fullName evidence="3">Uncharacterized protein</fullName>
    </submittedName>
</protein>
<evidence type="ECO:0000313" key="4">
    <source>
        <dbReference type="Proteomes" id="UP001175000"/>
    </source>
</evidence>
<dbReference type="AlphaFoldDB" id="A0AA39WSJ9"/>
<evidence type="ECO:0000256" key="2">
    <source>
        <dbReference type="SAM" id="MobiDB-lite"/>
    </source>
</evidence>
<name>A0AA39WSJ9_9PEZI</name>
<keyword evidence="4" id="KW-1185">Reference proteome</keyword>